<name>A0ACC0TZ32_9AGAM</name>
<keyword evidence="1" id="KW-0378">Hydrolase</keyword>
<dbReference type="Proteomes" id="UP001207468">
    <property type="component" value="Unassembled WGS sequence"/>
</dbReference>
<keyword evidence="2" id="KW-1185">Reference proteome</keyword>
<sequence>MLSLPLALLFSLVPLVFTSHNEDLRRSPHHHGQSPQSSVTYHLKDHYTGKAFMNESIWKYRVGNDPTNGLVNYVSHATAAKEGLAYVQNGVAVLKFENRGDLPLNKPRNSTRISSVKTYSSGLFIADFARMPFGCAVWPAYWSVGPNWPNHGEIDVIEGVDTQSTNLISFHTGGSTACSIDTTKNFTGQVSQPPSGCKTTSSNQGCGFWDSQTSSYGSGFNAAGGGVFVHLWDNSKGISVWHFPRSSIPQDILSGKPNPALWPAPVAFLSSSKCNIPTHFSSHQLVIDTTLCGGFATAEYSHYGCPGTCPGFVAKGSNFNNVMWMINYISVYQPV</sequence>
<dbReference type="EMBL" id="JAGFNK010000273">
    <property type="protein sequence ID" value="KAI9454433.1"/>
    <property type="molecule type" value="Genomic_DNA"/>
</dbReference>
<evidence type="ECO:0000313" key="1">
    <source>
        <dbReference type="EMBL" id="KAI9454433.1"/>
    </source>
</evidence>
<reference evidence="1" key="1">
    <citation type="submission" date="2021-03" db="EMBL/GenBank/DDBJ databases">
        <title>Evolutionary priming and transition to the ectomycorrhizal habit in an iconic lineage of mushroom-forming fungi: is preadaptation a requirement?</title>
        <authorList>
            <consortium name="DOE Joint Genome Institute"/>
            <person name="Looney B.P."/>
            <person name="Miyauchi S."/>
            <person name="Morin E."/>
            <person name="Drula E."/>
            <person name="Courty P.E."/>
            <person name="Chicoki N."/>
            <person name="Fauchery L."/>
            <person name="Kohler A."/>
            <person name="Kuo A."/>
            <person name="LaButti K."/>
            <person name="Pangilinan J."/>
            <person name="Lipzen A."/>
            <person name="Riley R."/>
            <person name="Andreopoulos W."/>
            <person name="He G."/>
            <person name="Johnson J."/>
            <person name="Barry K.W."/>
            <person name="Grigoriev I.V."/>
            <person name="Nagy L."/>
            <person name="Hibbett D."/>
            <person name="Henrissat B."/>
            <person name="Matheny P.B."/>
            <person name="Labbe J."/>
            <person name="Martin A.F."/>
        </authorList>
    </citation>
    <scope>NUCLEOTIDE SEQUENCE</scope>
    <source>
        <strain evidence="1">BPL698</strain>
    </source>
</reference>
<comment type="caution">
    <text evidence="1">The sequence shown here is derived from an EMBL/GenBank/DDBJ whole genome shotgun (WGS) entry which is preliminary data.</text>
</comment>
<organism evidence="1 2">
    <name type="scientific">Russula earlei</name>
    <dbReference type="NCBI Taxonomy" id="71964"/>
    <lineage>
        <taxon>Eukaryota</taxon>
        <taxon>Fungi</taxon>
        <taxon>Dikarya</taxon>
        <taxon>Basidiomycota</taxon>
        <taxon>Agaricomycotina</taxon>
        <taxon>Agaricomycetes</taxon>
        <taxon>Russulales</taxon>
        <taxon>Russulaceae</taxon>
        <taxon>Russula</taxon>
    </lineage>
</organism>
<accession>A0ACC0TZ32</accession>
<proteinExistence type="predicted"/>
<evidence type="ECO:0000313" key="2">
    <source>
        <dbReference type="Proteomes" id="UP001207468"/>
    </source>
</evidence>
<gene>
    <name evidence="1" type="ORF">F5148DRAFT_1229413</name>
</gene>
<protein>
    <submittedName>
        <fullName evidence="1">Glycoside hydrolase family 16 protein</fullName>
    </submittedName>
</protein>